<comment type="caution">
    <text evidence="3">The sequence shown here is derived from an EMBL/GenBank/DDBJ whole genome shotgun (WGS) entry which is preliminary data.</text>
</comment>
<dbReference type="RefSeq" id="WP_186774120.1">
    <property type="nucleotide sequence ID" value="NZ_JACOMF010000255.1"/>
</dbReference>
<feature type="non-terminal residue" evidence="3">
    <location>
        <position position="1"/>
    </location>
</feature>
<name>A0A9X0R6S4_9PROT</name>
<keyword evidence="4" id="KW-1185">Reference proteome</keyword>
<dbReference type="EMBL" id="JACOMF010000255">
    <property type="protein sequence ID" value="MBC4019442.1"/>
    <property type="molecule type" value="Genomic_DNA"/>
</dbReference>
<evidence type="ECO:0000313" key="3">
    <source>
        <dbReference type="EMBL" id="MBC4019442.1"/>
    </source>
</evidence>
<sequence>DEPRGYPPYHPTMMVALLLYAYSRGVYSSRRIARACEERLDFQAVTALNRPDFRTISEFRRRHLAALAGLFVQVLALCRRAGLVRLGHVAVDGTKLRAKASKHKAMSYGRMGPAEAELAAEVEGWLAQAEDTDAAEDAALGTDRRGDEMPTWMRDKQRRLERIRAAKAELEAEARAAEAAKPNPGNKADGSPRGRRGRKPKHPPGEPKPSAQRNFTDPESRIMKGRDGFVQAYNAQAAVDATAQVIVAHHLTNSAADQ</sequence>
<dbReference type="PANTHER" id="PTHR33408">
    <property type="entry name" value="TRANSPOSASE"/>
    <property type="match status" value="1"/>
</dbReference>
<protein>
    <submittedName>
        <fullName evidence="3">Transposase</fullName>
    </submittedName>
</protein>
<dbReference type="Proteomes" id="UP000600101">
    <property type="component" value="Unassembled WGS sequence"/>
</dbReference>
<dbReference type="InterPro" id="IPR008490">
    <property type="entry name" value="Transposase_InsH_N"/>
</dbReference>
<feature type="region of interest" description="Disordered" evidence="1">
    <location>
        <begin position="131"/>
        <end position="155"/>
    </location>
</feature>
<evidence type="ECO:0000313" key="4">
    <source>
        <dbReference type="Proteomes" id="UP000600101"/>
    </source>
</evidence>
<dbReference type="Pfam" id="PF05598">
    <property type="entry name" value="DUF772"/>
    <property type="match status" value="1"/>
</dbReference>
<feature type="non-terminal residue" evidence="3">
    <location>
        <position position="258"/>
    </location>
</feature>
<feature type="compositionally biased region" description="Basic residues" evidence="1">
    <location>
        <begin position="193"/>
        <end position="202"/>
    </location>
</feature>
<proteinExistence type="predicted"/>
<accession>A0A9X0R6S4</accession>
<dbReference type="PANTHER" id="PTHR33408:SF2">
    <property type="entry name" value="TRANSPOSASE DDE DOMAIN-CONTAINING PROTEIN"/>
    <property type="match status" value="1"/>
</dbReference>
<evidence type="ECO:0000256" key="1">
    <source>
        <dbReference type="SAM" id="MobiDB-lite"/>
    </source>
</evidence>
<feature type="domain" description="Transposase InsH N-terminal" evidence="2">
    <location>
        <begin position="4"/>
        <end position="62"/>
    </location>
</feature>
<feature type="region of interest" description="Disordered" evidence="1">
    <location>
        <begin position="171"/>
        <end position="223"/>
    </location>
</feature>
<dbReference type="AlphaFoldDB" id="A0A9X0R6S4"/>
<organism evidence="3 4">
    <name type="scientific">Siccirubricoccus deserti</name>
    <dbReference type="NCBI Taxonomy" id="2013562"/>
    <lineage>
        <taxon>Bacteria</taxon>
        <taxon>Pseudomonadati</taxon>
        <taxon>Pseudomonadota</taxon>
        <taxon>Alphaproteobacteria</taxon>
        <taxon>Acetobacterales</taxon>
        <taxon>Roseomonadaceae</taxon>
        <taxon>Siccirubricoccus</taxon>
    </lineage>
</organism>
<reference evidence="3" key="1">
    <citation type="submission" date="2020-08" db="EMBL/GenBank/DDBJ databases">
        <authorList>
            <person name="Hu Y."/>
            <person name="Nguyen S.V."/>
            <person name="Li F."/>
            <person name="Fanning S."/>
        </authorList>
    </citation>
    <scope>NUCLEOTIDE SEQUENCE</scope>
    <source>
        <strain evidence="3">SYSU D8009</strain>
    </source>
</reference>
<feature type="compositionally biased region" description="Basic and acidic residues" evidence="1">
    <location>
        <begin position="142"/>
        <end position="155"/>
    </location>
</feature>
<evidence type="ECO:0000259" key="2">
    <source>
        <dbReference type="Pfam" id="PF05598"/>
    </source>
</evidence>
<gene>
    <name evidence="3" type="ORF">H7965_30175</name>
</gene>